<dbReference type="SUPFAM" id="SSF47598">
    <property type="entry name" value="Ribbon-helix-helix"/>
    <property type="match status" value="1"/>
</dbReference>
<dbReference type="InterPro" id="IPR013321">
    <property type="entry name" value="Arc_rbn_hlx_hlx"/>
</dbReference>
<keyword evidence="2" id="KW-0238">DNA-binding</keyword>
<organism evidence="2 3">
    <name type="scientific">Paracoccus spongiarum</name>
    <dbReference type="NCBI Taxonomy" id="3064387"/>
    <lineage>
        <taxon>Bacteria</taxon>
        <taxon>Pseudomonadati</taxon>
        <taxon>Pseudomonadota</taxon>
        <taxon>Alphaproteobacteria</taxon>
        <taxon>Rhodobacterales</taxon>
        <taxon>Paracoccaceae</taxon>
        <taxon>Paracoccus</taxon>
    </lineage>
</organism>
<keyword evidence="3" id="KW-1185">Reference proteome</keyword>
<dbReference type="InterPro" id="IPR005569">
    <property type="entry name" value="Arc_DNA-bd_dom"/>
</dbReference>
<accession>A0ABT9JCP8</accession>
<dbReference type="GO" id="GO:0003677">
    <property type="term" value="F:DNA binding"/>
    <property type="evidence" value="ECO:0007669"/>
    <property type="project" value="UniProtKB-KW"/>
</dbReference>
<comment type="caution">
    <text evidence="2">The sequence shown here is derived from an EMBL/GenBank/DDBJ whole genome shotgun (WGS) entry which is preliminary data.</text>
</comment>
<feature type="domain" description="Arc-like DNA binding" evidence="1">
    <location>
        <begin position="14"/>
        <end position="51"/>
    </location>
</feature>
<dbReference type="Proteomes" id="UP001224997">
    <property type="component" value="Unassembled WGS sequence"/>
</dbReference>
<sequence>MWLYASMTDRKPQDQDKFVLRLPDGMRNRLKMAAERNRRSMNAEIVDALDSHLLAMESYAKVIENSAVPDTLADEIADAVRQVTLKHLRGS</sequence>
<evidence type="ECO:0000259" key="1">
    <source>
        <dbReference type="Pfam" id="PF03869"/>
    </source>
</evidence>
<proteinExistence type="predicted"/>
<dbReference type="RefSeq" id="WP_305963432.1">
    <property type="nucleotide sequence ID" value="NZ_JAVAMQ010000008.1"/>
</dbReference>
<reference evidence="2 3" key="1">
    <citation type="submission" date="2023-08" db="EMBL/GenBank/DDBJ databases">
        <authorList>
            <person name="Park J.-S."/>
        </authorList>
    </citation>
    <scope>NUCLEOTIDE SEQUENCE [LARGE SCALE GENOMIC DNA]</scope>
    <source>
        <strain evidence="2 3">2205BS29-5</strain>
    </source>
</reference>
<name>A0ABT9JCP8_9RHOB</name>
<gene>
    <name evidence="2" type="ORF">Q5Y72_10810</name>
</gene>
<dbReference type="Pfam" id="PF03869">
    <property type="entry name" value="Arc"/>
    <property type="match status" value="1"/>
</dbReference>
<evidence type="ECO:0000313" key="2">
    <source>
        <dbReference type="EMBL" id="MDP5307582.1"/>
    </source>
</evidence>
<dbReference type="Gene3D" id="1.10.1220.10">
    <property type="entry name" value="Met repressor-like"/>
    <property type="match status" value="1"/>
</dbReference>
<evidence type="ECO:0000313" key="3">
    <source>
        <dbReference type="Proteomes" id="UP001224997"/>
    </source>
</evidence>
<dbReference type="InterPro" id="IPR010985">
    <property type="entry name" value="Ribbon_hlx_hlx"/>
</dbReference>
<protein>
    <submittedName>
        <fullName evidence="2">Arc family DNA-binding protein</fullName>
    </submittedName>
</protein>
<dbReference type="EMBL" id="JAVAMQ010000008">
    <property type="protein sequence ID" value="MDP5307582.1"/>
    <property type="molecule type" value="Genomic_DNA"/>
</dbReference>